<dbReference type="EMBL" id="RJVU01034768">
    <property type="protein sequence ID" value="ROL47949.1"/>
    <property type="molecule type" value="Genomic_DNA"/>
</dbReference>
<evidence type="ECO:0000256" key="2">
    <source>
        <dbReference type="SAM" id="SignalP"/>
    </source>
</evidence>
<dbReference type="Proteomes" id="UP000281406">
    <property type="component" value="Unassembled WGS sequence"/>
</dbReference>
<proteinExistence type="predicted"/>
<feature type="region of interest" description="Disordered" evidence="1">
    <location>
        <begin position="248"/>
        <end position="305"/>
    </location>
</feature>
<keyword evidence="4" id="KW-1185">Reference proteome</keyword>
<evidence type="ECO:0000256" key="1">
    <source>
        <dbReference type="SAM" id="MobiDB-lite"/>
    </source>
</evidence>
<dbReference type="AlphaFoldDB" id="A0A3N0YP12"/>
<feature type="compositionally biased region" description="Basic residues" evidence="1">
    <location>
        <begin position="280"/>
        <end position="292"/>
    </location>
</feature>
<feature type="chain" id="PRO_5018315645" evidence="2">
    <location>
        <begin position="26"/>
        <end position="399"/>
    </location>
</feature>
<sequence>MMKLKGSFLITIGCLPLAAISPVDCLTFPQECPMGQRCLASTAVGVKVEDRIHHAGMDGLLRNCATGCRVDDVFTMDDLVDSISADTSGLRCGRFTFPVCVISCSRVFVPVCCWTDYLAFDPCLFVDYDLDYPNKYLHLDLSLVSVYAPVTENSSMQGSSSVGFRILPPATIRERLEQLRAVRSLRQEGWEVGSFAKVFWTMAVGLGYNDAALKDFFNLCLDDPLPQCEMEGILDFWKFAAYLRHRRERTSPSQPGSVHAPAQESVSEGTGEVGTEPRLHPGKGRRRRRKKSHDNTDLPYYSPENLTADPDLSSVVCLLFLSSSPGSSAQSSLPSPHLHTKTVLLPAKSTSTFFCDFSPYLFALPLNSTCLPKSRQKTRLQKRKHELGACRTDRGGGTE</sequence>
<keyword evidence="2" id="KW-0732">Signal</keyword>
<name>A0A3N0YP12_ANAGA</name>
<protein>
    <submittedName>
        <fullName evidence="3">Uncharacterized protein</fullName>
    </submittedName>
</protein>
<evidence type="ECO:0000313" key="4">
    <source>
        <dbReference type="Proteomes" id="UP000281406"/>
    </source>
</evidence>
<accession>A0A3N0YP12</accession>
<evidence type="ECO:0000313" key="3">
    <source>
        <dbReference type="EMBL" id="ROL47949.1"/>
    </source>
</evidence>
<comment type="caution">
    <text evidence="3">The sequence shown here is derived from an EMBL/GenBank/DDBJ whole genome shotgun (WGS) entry which is preliminary data.</text>
</comment>
<organism evidence="3 4">
    <name type="scientific">Anabarilius grahami</name>
    <name type="common">Kanglang fish</name>
    <name type="synonym">Barilius grahami</name>
    <dbReference type="NCBI Taxonomy" id="495550"/>
    <lineage>
        <taxon>Eukaryota</taxon>
        <taxon>Metazoa</taxon>
        <taxon>Chordata</taxon>
        <taxon>Craniata</taxon>
        <taxon>Vertebrata</taxon>
        <taxon>Euteleostomi</taxon>
        <taxon>Actinopterygii</taxon>
        <taxon>Neopterygii</taxon>
        <taxon>Teleostei</taxon>
        <taxon>Ostariophysi</taxon>
        <taxon>Cypriniformes</taxon>
        <taxon>Xenocyprididae</taxon>
        <taxon>Xenocypridinae</taxon>
        <taxon>Xenocypridinae incertae sedis</taxon>
        <taxon>Anabarilius</taxon>
    </lineage>
</organism>
<feature type="signal peptide" evidence="2">
    <location>
        <begin position="1"/>
        <end position="25"/>
    </location>
</feature>
<reference evidence="3 4" key="1">
    <citation type="submission" date="2018-10" db="EMBL/GenBank/DDBJ databases">
        <title>Genome assembly for a Yunnan-Guizhou Plateau 3E fish, Anabarilius grahami (Regan), and its evolutionary and genetic applications.</title>
        <authorList>
            <person name="Jiang W."/>
        </authorList>
    </citation>
    <scope>NUCLEOTIDE SEQUENCE [LARGE SCALE GENOMIC DNA]</scope>
    <source>
        <strain evidence="3">AG-KIZ</strain>
        <tissue evidence="3">Muscle</tissue>
    </source>
</reference>
<dbReference type="OrthoDB" id="8984746at2759"/>
<gene>
    <name evidence="3" type="ORF">DPX16_21816</name>
</gene>